<dbReference type="Proteomes" id="UP000188533">
    <property type="component" value="Unassembled WGS sequence"/>
</dbReference>
<protein>
    <submittedName>
        <fullName evidence="1">Uncharacterized protein</fullName>
    </submittedName>
</protein>
<sequence>MKQNRADSLPRLTSTTTPFYYSSYFSTAFYGETKASLSNQTIQPPRMTGGWYWCWAKDSLPPVVWGVWSPSTFLILQNLTPATYEREREESEEGMREILLGYAVRQDDGITERNQTKHHFFIPTRLSFDSASGCGSPSLPVHLLSDFTFSDSNSNPSNSNSDFFLCLCILHLCLRLHLHLRHRPCL</sequence>
<keyword evidence="2" id="KW-1185">Reference proteome</keyword>
<dbReference type="AlphaFoldDB" id="A0A1Q3ETJ8"/>
<reference evidence="1 2" key="1">
    <citation type="submission" date="2016-08" db="EMBL/GenBank/DDBJ databases">
        <authorList>
            <consortium name="Lentinula edodes genome sequencing consortium"/>
            <person name="Sakamoto Y."/>
            <person name="Nakade K."/>
            <person name="Sato S."/>
            <person name="Yoshida Y."/>
            <person name="Miyazaki K."/>
            <person name="Natsume S."/>
            <person name="Konno N."/>
        </authorList>
    </citation>
    <scope>NUCLEOTIDE SEQUENCE [LARGE SCALE GENOMIC DNA]</scope>
    <source>
        <strain evidence="1 2">NBRC 111202</strain>
    </source>
</reference>
<comment type="caution">
    <text evidence="1">The sequence shown here is derived from an EMBL/GenBank/DDBJ whole genome shotgun (WGS) entry which is preliminary data.</text>
</comment>
<proteinExistence type="predicted"/>
<accession>A0A1Q3ETJ8</accession>
<evidence type="ECO:0000313" key="1">
    <source>
        <dbReference type="EMBL" id="GAW10492.1"/>
    </source>
</evidence>
<name>A0A1Q3ETJ8_LENED</name>
<evidence type="ECO:0000313" key="2">
    <source>
        <dbReference type="Proteomes" id="UP000188533"/>
    </source>
</evidence>
<gene>
    <name evidence="1" type="ORF">LENED_012766</name>
</gene>
<dbReference type="EMBL" id="BDGU01001790">
    <property type="protein sequence ID" value="GAW10492.1"/>
    <property type="molecule type" value="Genomic_DNA"/>
</dbReference>
<reference evidence="1 2" key="2">
    <citation type="submission" date="2017-02" db="EMBL/GenBank/DDBJ databases">
        <title>A genome survey and senescence transcriptome analysis in Lentinula edodes.</title>
        <authorList>
            <person name="Sakamoto Y."/>
            <person name="Nakade K."/>
            <person name="Sato S."/>
            <person name="Yoshida Y."/>
            <person name="Miyazaki K."/>
            <person name="Natsume S."/>
            <person name="Konno N."/>
        </authorList>
    </citation>
    <scope>NUCLEOTIDE SEQUENCE [LARGE SCALE GENOMIC DNA]</scope>
    <source>
        <strain evidence="1 2">NBRC 111202</strain>
    </source>
</reference>
<organism evidence="1 2">
    <name type="scientific">Lentinula edodes</name>
    <name type="common">Shiitake mushroom</name>
    <name type="synonym">Lentinus edodes</name>
    <dbReference type="NCBI Taxonomy" id="5353"/>
    <lineage>
        <taxon>Eukaryota</taxon>
        <taxon>Fungi</taxon>
        <taxon>Dikarya</taxon>
        <taxon>Basidiomycota</taxon>
        <taxon>Agaricomycotina</taxon>
        <taxon>Agaricomycetes</taxon>
        <taxon>Agaricomycetidae</taxon>
        <taxon>Agaricales</taxon>
        <taxon>Marasmiineae</taxon>
        <taxon>Omphalotaceae</taxon>
        <taxon>Lentinula</taxon>
    </lineage>
</organism>